<dbReference type="GO" id="GO:0003735">
    <property type="term" value="F:structural constituent of ribosome"/>
    <property type="evidence" value="ECO:0007669"/>
    <property type="project" value="InterPro"/>
</dbReference>
<dbReference type="InterPro" id="IPR005824">
    <property type="entry name" value="KOW"/>
</dbReference>
<dbReference type="InterPro" id="IPR014722">
    <property type="entry name" value="Rib_uL2_dom2"/>
</dbReference>
<keyword evidence="5" id="KW-0687">Ribonucleoprotein</keyword>
<keyword evidence="3" id="KW-0694">RNA-binding</keyword>
<evidence type="ECO:0000256" key="3">
    <source>
        <dbReference type="ARBA" id="ARBA00022884"/>
    </source>
</evidence>
<comment type="similarity">
    <text evidence="1">Belongs to the universal ribosomal protein uL24 family.</text>
</comment>
<dbReference type="InterPro" id="IPR005825">
    <property type="entry name" value="Ribosomal_uL24_CS"/>
</dbReference>
<dbReference type="InterPro" id="IPR041988">
    <property type="entry name" value="Ribosomal_uL24_KOW"/>
</dbReference>
<dbReference type="EMBL" id="CAEZUP010000013">
    <property type="protein sequence ID" value="CAB4602116.1"/>
    <property type="molecule type" value="Genomic_DNA"/>
</dbReference>
<dbReference type="HAMAP" id="MF_01326_B">
    <property type="entry name" value="Ribosomal_uL24_B"/>
    <property type="match status" value="1"/>
</dbReference>
<dbReference type="FunFam" id="2.30.30.30:FF:000004">
    <property type="entry name" value="50S ribosomal protein L24"/>
    <property type="match status" value="1"/>
</dbReference>
<dbReference type="Pfam" id="PF17136">
    <property type="entry name" value="ribosomal_L24"/>
    <property type="match status" value="1"/>
</dbReference>
<keyword evidence="2" id="KW-0699">rRNA-binding</keyword>
<keyword evidence="4" id="KW-0689">Ribosomal protein</keyword>
<dbReference type="Pfam" id="PF00467">
    <property type="entry name" value="KOW"/>
    <property type="match status" value="1"/>
</dbReference>
<dbReference type="NCBIfam" id="TIGR01079">
    <property type="entry name" value="rplX_bact"/>
    <property type="match status" value="1"/>
</dbReference>
<dbReference type="SMART" id="SM00739">
    <property type="entry name" value="KOW"/>
    <property type="match status" value="1"/>
</dbReference>
<dbReference type="Gene3D" id="2.30.30.30">
    <property type="match status" value="1"/>
</dbReference>
<dbReference type="PANTHER" id="PTHR12903">
    <property type="entry name" value="MITOCHONDRIAL RIBOSOMAL PROTEIN L24"/>
    <property type="match status" value="1"/>
</dbReference>
<dbReference type="GO" id="GO:1990904">
    <property type="term" value="C:ribonucleoprotein complex"/>
    <property type="evidence" value="ECO:0007669"/>
    <property type="project" value="UniProtKB-KW"/>
</dbReference>
<evidence type="ECO:0000256" key="1">
    <source>
        <dbReference type="ARBA" id="ARBA00010618"/>
    </source>
</evidence>
<reference evidence="7" key="1">
    <citation type="submission" date="2020-05" db="EMBL/GenBank/DDBJ databases">
        <authorList>
            <person name="Chiriac C."/>
            <person name="Salcher M."/>
            <person name="Ghai R."/>
            <person name="Kavagutti S V."/>
        </authorList>
    </citation>
    <scope>NUCLEOTIDE SEQUENCE</scope>
</reference>
<sequence>MKIRKGDRVQVLTGKDRGKTGTVTRAIPERGKVIVDGVNIAKKHQKPTSQTNTGGIIDKEMPIQVANVAVICNACAKPTRIGYRFEADGTKVRICRKCEGDLS</sequence>
<dbReference type="InterPro" id="IPR008991">
    <property type="entry name" value="Translation_prot_SH3-like_sf"/>
</dbReference>
<evidence type="ECO:0000256" key="2">
    <source>
        <dbReference type="ARBA" id="ARBA00022730"/>
    </source>
</evidence>
<accession>A0A6J6GLL6</accession>
<dbReference type="InterPro" id="IPR003256">
    <property type="entry name" value="Ribosomal_uL24"/>
</dbReference>
<evidence type="ECO:0000256" key="4">
    <source>
        <dbReference type="ARBA" id="ARBA00022980"/>
    </source>
</evidence>
<evidence type="ECO:0000313" key="7">
    <source>
        <dbReference type="EMBL" id="CAB4602116.1"/>
    </source>
</evidence>
<dbReference type="InterPro" id="IPR057264">
    <property type="entry name" value="Ribosomal_uL24_C"/>
</dbReference>
<dbReference type="GO" id="GO:0019843">
    <property type="term" value="F:rRNA binding"/>
    <property type="evidence" value="ECO:0007669"/>
    <property type="project" value="UniProtKB-KW"/>
</dbReference>
<dbReference type="GO" id="GO:0006412">
    <property type="term" value="P:translation"/>
    <property type="evidence" value="ECO:0007669"/>
    <property type="project" value="InterPro"/>
</dbReference>
<dbReference type="SUPFAM" id="SSF50104">
    <property type="entry name" value="Translation proteins SH3-like domain"/>
    <property type="match status" value="1"/>
</dbReference>
<feature type="domain" description="KOW" evidence="6">
    <location>
        <begin position="2"/>
        <end position="29"/>
    </location>
</feature>
<proteinExistence type="inferred from homology"/>
<dbReference type="CDD" id="cd06089">
    <property type="entry name" value="KOW_RPL26"/>
    <property type="match status" value="1"/>
</dbReference>
<evidence type="ECO:0000256" key="5">
    <source>
        <dbReference type="ARBA" id="ARBA00023274"/>
    </source>
</evidence>
<gene>
    <name evidence="7" type="ORF">UFOPK1835_00488</name>
</gene>
<name>A0A6J6GLL6_9ZZZZ</name>
<dbReference type="PROSITE" id="PS01108">
    <property type="entry name" value="RIBOSOMAL_L24"/>
    <property type="match status" value="1"/>
</dbReference>
<dbReference type="AlphaFoldDB" id="A0A6J6GLL6"/>
<protein>
    <submittedName>
        <fullName evidence="7">Unannotated protein</fullName>
    </submittedName>
</protein>
<dbReference type="GO" id="GO:0005840">
    <property type="term" value="C:ribosome"/>
    <property type="evidence" value="ECO:0007669"/>
    <property type="project" value="UniProtKB-KW"/>
</dbReference>
<organism evidence="7">
    <name type="scientific">freshwater metagenome</name>
    <dbReference type="NCBI Taxonomy" id="449393"/>
    <lineage>
        <taxon>unclassified sequences</taxon>
        <taxon>metagenomes</taxon>
        <taxon>ecological metagenomes</taxon>
    </lineage>
</organism>
<evidence type="ECO:0000259" key="6">
    <source>
        <dbReference type="SMART" id="SM00739"/>
    </source>
</evidence>